<protein>
    <recommendedName>
        <fullName evidence="13">Zn(2)-C6 fungal-type domain-containing protein</fullName>
    </recommendedName>
</protein>
<evidence type="ECO:0000256" key="6">
    <source>
        <dbReference type="ARBA" id="ARBA00023242"/>
    </source>
</evidence>
<dbReference type="InterPro" id="IPR007219">
    <property type="entry name" value="XnlR_reg_dom"/>
</dbReference>
<comment type="caution">
    <text evidence="11">The sequence shown here is derived from an EMBL/GenBank/DDBJ whole genome shotgun (WGS) entry which is preliminary data.</text>
</comment>
<dbReference type="InterPro" id="IPR036864">
    <property type="entry name" value="Zn2-C6_fun-type_DNA-bd_sf"/>
</dbReference>
<dbReference type="InterPro" id="IPR051059">
    <property type="entry name" value="VerF-like"/>
</dbReference>
<dbReference type="InterPro" id="IPR013087">
    <property type="entry name" value="Znf_C2H2_type"/>
</dbReference>
<accession>A0ABR3SAF3</accession>
<keyword evidence="2" id="KW-0479">Metal-binding</keyword>
<dbReference type="SUPFAM" id="SSF57701">
    <property type="entry name" value="Zn2/Cys6 DNA-binding domain"/>
    <property type="match status" value="1"/>
</dbReference>
<dbReference type="InterPro" id="IPR001138">
    <property type="entry name" value="Zn2Cys6_DnaBD"/>
</dbReference>
<evidence type="ECO:0000256" key="8">
    <source>
        <dbReference type="SAM" id="MobiDB-lite"/>
    </source>
</evidence>
<feature type="region of interest" description="Disordered" evidence="8">
    <location>
        <begin position="158"/>
        <end position="223"/>
    </location>
</feature>
<dbReference type="Pfam" id="PF04082">
    <property type="entry name" value="Fungal_trans"/>
    <property type="match status" value="1"/>
</dbReference>
<dbReference type="Proteomes" id="UP001521116">
    <property type="component" value="Unassembled WGS sequence"/>
</dbReference>
<dbReference type="PANTHER" id="PTHR40626:SF11">
    <property type="entry name" value="ZINC FINGER PROTEIN YPR022C"/>
    <property type="match status" value="1"/>
</dbReference>
<keyword evidence="4 7" id="KW-0863">Zinc-finger</keyword>
<dbReference type="Gene3D" id="4.10.240.10">
    <property type="entry name" value="Zn(2)-C6 fungal-type DNA-binding domain"/>
    <property type="match status" value="1"/>
</dbReference>
<gene>
    <name evidence="11" type="ORF">SLS56_011888</name>
</gene>
<evidence type="ECO:0000256" key="1">
    <source>
        <dbReference type="ARBA" id="ARBA00004123"/>
    </source>
</evidence>
<evidence type="ECO:0000256" key="7">
    <source>
        <dbReference type="PROSITE-ProRule" id="PRU00042"/>
    </source>
</evidence>
<evidence type="ECO:0000256" key="5">
    <source>
        <dbReference type="ARBA" id="ARBA00022833"/>
    </source>
</evidence>
<dbReference type="PROSITE" id="PS00463">
    <property type="entry name" value="ZN2_CY6_FUNGAL_1"/>
    <property type="match status" value="1"/>
</dbReference>
<evidence type="ECO:0008006" key="13">
    <source>
        <dbReference type="Google" id="ProtNLM"/>
    </source>
</evidence>
<reference evidence="11 12" key="1">
    <citation type="submission" date="2024-02" db="EMBL/GenBank/DDBJ databases">
        <title>De novo assembly and annotation of 12 fungi associated with fruit tree decline syndrome in Ontario, Canada.</title>
        <authorList>
            <person name="Sulman M."/>
            <person name="Ellouze W."/>
            <person name="Ilyukhin E."/>
        </authorList>
    </citation>
    <scope>NUCLEOTIDE SEQUENCE [LARGE SCALE GENOMIC DNA]</scope>
    <source>
        <strain evidence="11 12">M1-105</strain>
    </source>
</reference>
<dbReference type="CDD" id="cd12148">
    <property type="entry name" value="fungal_TF_MHR"/>
    <property type="match status" value="1"/>
</dbReference>
<evidence type="ECO:0000313" key="12">
    <source>
        <dbReference type="Proteomes" id="UP001521116"/>
    </source>
</evidence>
<evidence type="ECO:0000256" key="2">
    <source>
        <dbReference type="ARBA" id="ARBA00022723"/>
    </source>
</evidence>
<dbReference type="PROSITE" id="PS50157">
    <property type="entry name" value="ZINC_FINGER_C2H2_2"/>
    <property type="match status" value="1"/>
</dbReference>
<dbReference type="Pfam" id="PF00172">
    <property type="entry name" value="Zn_clus"/>
    <property type="match status" value="1"/>
</dbReference>
<evidence type="ECO:0000259" key="10">
    <source>
        <dbReference type="PROSITE" id="PS50157"/>
    </source>
</evidence>
<keyword evidence="5" id="KW-0862">Zinc</keyword>
<organism evidence="11 12">
    <name type="scientific">Neofusicoccum ribis</name>
    <dbReference type="NCBI Taxonomy" id="45134"/>
    <lineage>
        <taxon>Eukaryota</taxon>
        <taxon>Fungi</taxon>
        <taxon>Dikarya</taxon>
        <taxon>Ascomycota</taxon>
        <taxon>Pezizomycotina</taxon>
        <taxon>Dothideomycetes</taxon>
        <taxon>Dothideomycetes incertae sedis</taxon>
        <taxon>Botryosphaeriales</taxon>
        <taxon>Botryosphaeriaceae</taxon>
        <taxon>Neofusicoccum</taxon>
    </lineage>
</organism>
<keyword evidence="3" id="KW-0677">Repeat</keyword>
<feature type="region of interest" description="Disordered" evidence="8">
    <location>
        <begin position="84"/>
        <end position="122"/>
    </location>
</feature>
<evidence type="ECO:0000259" key="9">
    <source>
        <dbReference type="PROSITE" id="PS50048"/>
    </source>
</evidence>
<dbReference type="PANTHER" id="PTHR40626">
    <property type="entry name" value="MIP31509P"/>
    <property type="match status" value="1"/>
</dbReference>
<dbReference type="PROSITE" id="PS50048">
    <property type="entry name" value="ZN2_CY6_FUNGAL_2"/>
    <property type="match status" value="1"/>
</dbReference>
<evidence type="ECO:0000313" key="11">
    <source>
        <dbReference type="EMBL" id="KAL1615264.1"/>
    </source>
</evidence>
<evidence type="ECO:0000256" key="4">
    <source>
        <dbReference type="ARBA" id="ARBA00022771"/>
    </source>
</evidence>
<name>A0ABR3SAF3_9PEZI</name>
<proteinExistence type="predicted"/>
<keyword evidence="12" id="KW-1185">Reference proteome</keyword>
<dbReference type="EMBL" id="JAJVDC020000327">
    <property type="protein sequence ID" value="KAL1615264.1"/>
    <property type="molecule type" value="Genomic_DNA"/>
</dbReference>
<feature type="domain" description="C2H2-type" evidence="10">
    <location>
        <begin position="8"/>
        <end position="37"/>
    </location>
</feature>
<keyword evidence="6" id="KW-0539">Nucleus</keyword>
<evidence type="ECO:0000256" key="3">
    <source>
        <dbReference type="ARBA" id="ARBA00022737"/>
    </source>
</evidence>
<comment type="subcellular location">
    <subcellularLocation>
        <location evidence="1">Nucleus</location>
    </subcellularLocation>
</comment>
<dbReference type="CDD" id="cd00067">
    <property type="entry name" value="GAL4"/>
    <property type="match status" value="1"/>
</dbReference>
<feature type="domain" description="Zn(2)-C6 fungal-type" evidence="9">
    <location>
        <begin position="50"/>
        <end position="79"/>
    </location>
</feature>
<sequence length="554" mass="60612">MHQGRRLCACEFCNARFHRRDILRRHYLACKSRGDRPVPEQQRPGRRKSACDRCASFKLACDLRRPCQACESASSACTWRRVQQRAATPEPGTHTSSPSAPEDLEPAAEDRPPAVPQPRAPRLAVDTANIRMPFLAALCEPGRQTVPEVFGFLSVPPEPLPRPPARDPWSRASGGDPASSLSGGEVASGPDSGVDIGLPDQCSLLGRSPSAGGAQQPSLQDQTKDRLRELVMRLTDAYISLPRDHAARAGVRVEDAYSFFTPPNLRTFVHTYFHHFHPHCPITHRPSFDARTASLPLVLAICLAGALYSSCPDAAAVARSLLGLAEECVFGEPCFRQLANRPAGARSAQGGATMHLQAVQAAVIIACVQNIEGDAATPDCVAALCASQTPETPPLGELLRTLLHDDWCEESLRGMTEFDFFVAVNGALPTSNHGDTTDAQTALLVMIWTSRASILSCRTAVDSIDRALARWRVAWDARLRVPGSQQFKRLGFMKHALDYWWLAQLLLHFTLRRPESPSQVDGENDFRNPPFHDEDMSYVRSLIAHVGPGSSAML</sequence>